<sequence length="177" mass="19171">MTATDRYGLAAAPAELRLTQELLNTVGTHKYPDWDLLSGMDTARAWFAGIPGAPELTYEDLFDLLELRDSLRRLVKGEPATLVGAVEIRIDAESAVAVPAGASWFQAAVAAECLLARATGTWPRLKVCRNEGCAIAFYDSSRNGSRVWCDVATCGNAANVRAHRSRQVTAAPHSPLW</sequence>
<dbReference type="InterPro" id="IPR023286">
    <property type="entry name" value="ABATE_dom_sf"/>
</dbReference>
<comment type="caution">
    <text evidence="2">The sequence shown here is derived from an EMBL/GenBank/DDBJ whole genome shotgun (WGS) entry which is preliminary data.</text>
</comment>
<dbReference type="SUPFAM" id="SSF160904">
    <property type="entry name" value="Jann2411-like"/>
    <property type="match status" value="1"/>
</dbReference>
<dbReference type="Proteomes" id="UP001589810">
    <property type="component" value="Unassembled WGS sequence"/>
</dbReference>
<evidence type="ECO:0000313" key="3">
    <source>
        <dbReference type="Proteomes" id="UP001589810"/>
    </source>
</evidence>
<proteinExistence type="predicted"/>
<organism evidence="2 3">
    <name type="scientific">Kutzneria chonburiensis</name>
    <dbReference type="NCBI Taxonomy" id="1483604"/>
    <lineage>
        <taxon>Bacteria</taxon>
        <taxon>Bacillati</taxon>
        <taxon>Actinomycetota</taxon>
        <taxon>Actinomycetes</taxon>
        <taxon>Pseudonocardiales</taxon>
        <taxon>Pseudonocardiaceae</taxon>
        <taxon>Kutzneria</taxon>
    </lineage>
</organism>
<reference evidence="2 3" key="1">
    <citation type="submission" date="2024-09" db="EMBL/GenBank/DDBJ databases">
        <authorList>
            <person name="Sun Q."/>
            <person name="Mori K."/>
        </authorList>
    </citation>
    <scope>NUCLEOTIDE SEQUENCE [LARGE SCALE GENOMIC DNA]</scope>
    <source>
        <strain evidence="2 3">TBRC 1432</strain>
    </source>
</reference>
<dbReference type="InterPro" id="IPR021005">
    <property type="entry name" value="Znf_CGNR"/>
</dbReference>
<protein>
    <submittedName>
        <fullName evidence="2">CGNR zinc finger domain-containing protein</fullName>
    </submittedName>
</protein>
<dbReference type="InterPro" id="IPR010852">
    <property type="entry name" value="ABATE"/>
</dbReference>
<keyword evidence="3" id="KW-1185">Reference proteome</keyword>
<feature type="domain" description="Zinc finger CGNR" evidence="1">
    <location>
        <begin position="124"/>
        <end position="167"/>
    </location>
</feature>
<dbReference type="Gene3D" id="1.10.3300.10">
    <property type="entry name" value="Jann2411-like domain"/>
    <property type="match status" value="1"/>
</dbReference>
<evidence type="ECO:0000259" key="1">
    <source>
        <dbReference type="Pfam" id="PF11706"/>
    </source>
</evidence>
<gene>
    <name evidence="2" type="ORF">ACFFH7_29875</name>
</gene>
<dbReference type="EMBL" id="JBHLUD010000010">
    <property type="protein sequence ID" value="MFC0545758.1"/>
    <property type="molecule type" value="Genomic_DNA"/>
</dbReference>
<dbReference type="PANTHER" id="PTHR35525:SF3">
    <property type="entry name" value="BLL6575 PROTEIN"/>
    <property type="match status" value="1"/>
</dbReference>
<name>A0ABV6MZN5_9PSEU</name>
<accession>A0ABV6MZN5</accession>
<dbReference type="PANTHER" id="PTHR35525">
    <property type="entry name" value="BLL6575 PROTEIN"/>
    <property type="match status" value="1"/>
</dbReference>
<dbReference type="Pfam" id="PF11706">
    <property type="entry name" value="zf-CGNR"/>
    <property type="match status" value="1"/>
</dbReference>
<evidence type="ECO:0000313" key="2">
    <source>
        <dbReference type="EMBL" id="MFC0545758.1"/>
    </source>
</evidence>
<dbReference type="RefSeq" id="WP_273943712.1">
    <property type="nucleotide sequence ID" value="NZ_CP097263.1"/>
</dbReference>